<sequence>MKKRFLLVFSVLILFFATPLQSLAALSGPPASNGIKDSHTFEHEGETYTITLETNGNVQTAYVESETNGLETVSYDRAKDELRFNNEVASDEFLAQLKGSAEEISEGEQVTDIEFSTMSTDYNWRLVKTFKNSFNVAVGSVLVVTGIILLLPTGTGALMGVVLTAKIISVMASAIVSASDTSGSVVYYTFKTYYSPKNGYYNNRFVFSVYKDSKRTKHIKTVEHITRLGKKYD</sequence>
<keyword evidence="2" id="KW-0732">Signal</keyword>
<geneLocation type="plasmid" evidence="3 4">
    <name>p_unnamed</name>
</geneLocation>
<keyword evidence="3" id="KW-0614">Plasmid</keyword>
<keyword evidence="1" id="KW-1133">Transmembrane helix</keyword>
<gene>
    <name evidence="3" type="ORF">J1899_22375</name>
</gene>
<proteinExistence type="predicted"/>
<keyword evidence="4" id="KW-1185">Reference proteome</keyword>
<organism evidence="3 4">
    <name type="scientific">Cytobacillus gottheilii</name>
    <dbReference type="NCBI Taxonomy" id="859144"/>
    <lineage>
        <taxon>Bacteria</taxon>
        <taxon>Bacillati</taxon>
        <taxon>Bacillota</taxon>
        <taxon>Bacilli</taxon>
        <taxon>Bacillales</taxon>
        <taxon>Bacillaceae</taxon>
        <taxon>Cytobacillus</taxon>
    </lineage>
</organism>
<accession>A0ABX8FIW6</accession>
<dbReference type="EMBL" id="CP071710">
    <property type="protein sequence ID" value="QVY63987.1"/>
    <property type="molecule type" value="Genomic_DNA"/>
</dbReference>
<feature type="chain" id="PRO_5046523683" evidence="2">
    <location>
        <begin position="25"/>
        <end position="233"/>
    </location>
</feature>
<feature type="signal peptide" evidence="2">
    <location>
        <begin position="1"/>
        <end position="24"/>
    </location>
</feature>
<dbReference type="RefSeq" id="WP_214479046.1">
    <property type="nucleotide sequence ID" value="NZ_CP071710.1"/>
</dbReference>
<evidence type="ECO:0000256" key="1">
    <source>
        <dbReference type="SAM" id="Phobius"/>
    </source>
</evidence>
<name>A0ABX8FIW6_9BACI</name>
<evidence type="ECO:0000313" key="4">
    <source>
        <dbReference type="Proteomes" id="UP000679247"/>
    </source>
</evidence>
<keyword evidence="1" id="KW-0812">Transmembrane</keyword>
<evidence type="ECO:0000313" key="3">
    <source>
        <dbReference type="EMBL" id="QVY63987.1"/>
    </source>
</evidence>
<protein>
    <submittedName>
        <fullName evidence="3">Uncharacterized protein</fullName>
    </submittedName>
</protein>
<reference evidence="3 4" key="1">
    <citation type="submission" date="2021-03" db="EMBL/GenBank/DDBJ databases">
        <title>The first data on the complete genome of the tetrodotoxin-producing bacterium.</title>
        <authorList>
            <person name="Melnikova D.I."/>
            <person name="Nijland R."/>
            <person name="Magarlamov T.Y."/>
        </authorList>
    </citation>
    <scope>NUCLEOTIDE SEQUENCE [LARGE SCALE GENOMIC DNA]</scope>
    <source>
        <strain evidence="3 4">1839</strain>
        <plasmid evidence="3 4">p_unnamed</plasmid>
    </source>
</reference>
<feature type="transmembrane region" description="Helical" evidence="1">
    <location>
        <begin position="136"/>
        <end position="163"/>
    </location>
</feature>
<evidence type="ECO:0000256" key="2">
    <source>
        <dbReference type="SAM" id="SignalP"/>
    </source>
</evidence>
<dbReference type="Proteomes" id="UP000679247">
    <property type="component" value="Plasmid p_unnamed"/>
</dbReference>
<keyword evidence="1" id="KW-0472">Membrane</keyword>